<evidence type="ECO:0000259" key="3">
    <source>
        <dbReference type="Pfam" id="PF04967"/>
    </source>
</evidence>
<dbReference type="OrthoDB" id="202021at2157"/>
<evidence type="ECO:0000256" key="1">
    <source>
        <dbReference type="ARBA" id="ARBA00023015"/>
    </source>
</evidence>
<keyword evidence="1" id="KW-0805">Transcription regulation</keyword>
<dbReference type="SUPFAM" id="SSF88659">
    <property type="entry name" value="Sigma3 and sigma4 domains of RNA polymerase sigma factors"/>
    <property type="match status" value="1"/>
</dbReference>
<dbReference type="InterPro" id="IPR013324">
    <property type="entry name" value="RNA_pol_sigma_r3/r4-like"/>
</dbReference>
<name>A0A1I3IVT0_9EURY</name>
<dbReference type="EMBL" id="FORO01000001">
    <property type="protein sequence ID" value="SFI51965.1"/>
    <property type="molecule type" value="Genomic_DNA"/>
</dbReference>
<feature type="domain" description="HTH bat-type" evidence="3">
    <location>
        <begin position="164"/>
        <end position="216"/>
    </location>
</feature>
<dbReference type="PANTHER" id="PTHR34236:SF1">
    <property type="entry name" value="DIMETHYL SULFOXIDE REDUCTASE TRANSCRIPTIONAL ACTIVATOR"/>
    <property type="match status" value="1"/>
</dbReference>
<accession>A0A1I3IVT0</accession>
<dbReference type="Proteomes" id="UP000182829">
    <property type="component" value="Unassembled WGS sequence"/>
</dbReference>
<proteinExistence type="predicted"/>
<reference evidence="4 5" key="1">
    <citation type="submission" date="2016-10" db="EMBL/GenBank/DDBJ databases">
        <authorList>
            <person name="de Groot N.N."/>
        </authorList>
    </citation>
    <scope>NUCLEOTIDE SEQUENCE [LARGE SCALE GENOMIC DNA]</scope>
    <source>
        <strain evidence="4 5">SP2</strain>
    </source>
</reference>
<organism evidence="4 5">
    <name type="scientific">Natronobacterium gregoryi</name>
    <dbReference type="NCBI Taxonomy" id="44930"/>
    <lineage>
        <taxon>Archaea</taxon>
        <taxon>Methanobacteriati</taxon>
        <taxon>Methanobacteriota</taxon>
        <taxon>Stenosarchaea group</taxon>
        <taxon>Halobacteria</taxon>
        <taxon>Halobacteriales</taxon>
        <taxon>Natrialbaceae</taxon>
        <taxon>Natronobacterium</taxon>
    </lineage>
</organism>
<protein>
    <submittedName>
        <fullName evidence="4">HTH DNA binding domain-containing protein</fullName>
    </submittedName>
</protein>
<sequence>MGLIAEYEITCEHLPLVAIAGDVPEATLDIELQPNHGNHPPFIVHATHETPASIEQAFESSSFVAEHTLVGQAGETCQYQVLPALGIEAQLGEQIEDLSELRALATTDSIIERIRVTPTGWIQSGWFRDRAVLDEFRTFWQRNGEFTLRRLTYDGEAEEAGDGLTDHQREALRIAYEMGHFDIPRTATLDEVAAELGITASSLSERLRRAQTHLIETTVASTWPPLPQ</sequence>
<dbReference type="PANTHER" id="PTHR34236">
    <property type="entry name" value="DIMETHYL SULFOXIDE REDUCTASE TRANSCRIPTIONAL ACTIVATOR"/>
    <property type="match status" value="1"/>
</dbReference>
<evidence type="ECO:0000313" key="4">
    <source>
        <dbReference type="EMBL" id="SFI51965.1"/>
    </source>
</evidence>
<gene>
    <name evidence="4" type="ORF">SAMN05443661_101120</name>
</gene>
<dbReference type="AlphaFoldDB" id="A0A1I3IVT0"/>
<dbReference type="RefSeq" id="WP_005580895.1">
    <property type="nucleotide sequence ID" value="NZ_FORO01000001.1"/>
</dbReference>
<dbReference type="OMA" id="RAQTHLI"/>
<dbReference type="Pfam" id="PF04967">
    <property type="entry name" value="HTH_10"/>
    <property type="match status" value="1"/>
</dbReference>
<dbReference type="InterPro" id="IPR007050">
    <property type="entry name" value="HTH_bacterioopsin"/>
</dbReference>
<evidence type="ECO:0000313" key="5">
    <source>
        <dbReference type="Proteomes" id="UP000182829"/>
    </source>
</evidence>
<dbReference type="GeneID" id="14210019"/>
<evidence type="ECO:0000256" key="2">
    <source>
        <dbReference type="ARBA" id="ARBA00023163"/>
    </source>
</evidence>
<keyword evidence="2" id="KW-0804">Transcription</keyword>